<accession>A0ACC1CGN3</accession>
<gene>
    <name evidence="1" type="ORF">K1T71_013501</name>
</gene>
<reference evidence="1 2" key="1">
    <citation type="journal article" date="2021" name="Front. Genet.">
        <title>Chromosome-Level Genome Assembly Reveals Significant Gene Expansion in the Toll and IMD Signaling Pathways of Dendrolimus kikuchii.</title>
        <authorList>
            <person name="Zhou J."/>
            <person name="Wu P."/>
            <person name="Xiong Z."/>
            <person name="Liu N."/>
            <person name="Zhao N."/>
            <person name="Ji M."/>
            <person name="Qiu Y."/>
            <person name="Yang B."/>
        </authorList>
    </citation>
    <scope>NUCLEOTIDE SEQUENCE [LARGE SCALE GENOMIC DNA]</scope>
    <source>
        <strain evidence="1">Ann1</strain>
    </source>
</reference>
<evidence type="ECO:0000313" key="1">
    <source>
        <dbReference type="EMBL" id="KAJ0170729.1"/>
    </source>
</evidence>
<comment type="caution">
    <text evidence="1">The sequence shown here is derived from an EMBL/GenBank/DDBJ whole genome shotgun (WGS) entry which is preliminary data.</text>
</comment>
<dbReference type="Proteomes" id="UP000824533">
    <property type="component" value="Linkage Group LG26"/>
</dbReference>
<protein>
    <submittedName>
        <fullName evidence="1">Uncharacterized protein</fullName>
    </submittedName>
</protein>
<sequence>MFIKCGGPLLRQYIVVITVNLTMIAAGMGLMWPSPVFVKLRDKDQTILPEPITEEQGSWIVSVGFLTGIFGNFMAAYLVDRIGRKLCIIIGCLPKFIAGFLFLYAYDVWMLLVGRALLGIADAFVFIVVPMYASEVSSKEIRGALGTILQVVCSTGVLIMFSMGPFVSYWTLNVIFASVVVATTMPLILLPDSPYFLYSKGLNHESLKVLTFLRGTETLAIEEIKEYSLLDNNIKIPITQIFKNKIFLKSFFIVFFIVGWVHLLGFNTVSFYLQTILDSTQTSVQPEIASVIVGVIQILSSIVTTFITDRFGRKPILTTTLSAQAVGMVGLGVFFKLQEHGKIEGVLNFLPLMSLVLIVFGYSAGVGSLNWILCAELFDDAFRGVGLSLSGIISYISLFTITKYFSALTLAIGPSYTYWLFSVNCVILCVFIGVVVPETKGKTFSEIQRALGAKDKVKDVQEKC</sequence>
<dbReference type="EMBL" id="CM034412">
    <property type="protein sequence ID" value="KAJ0170729.1"/>
    <property type="molecule type" value="Genomic_DNA"/>
</dbReference>
<proteinExistence type="predicted"/>
<evidence type="ECO:0000313" key="2">
    <source>
        <dbReference type="Proteomes" id="UP000824533"/>
    </source>
</evidence>
<keyword evidence="2" id="KW-1185">Reference proteome</keyword>
<organism evidence="1 2">
    <name type="scientific">Dendrolimus kikuchii</name>
    <dbReference type="NCBI Taxonomy" id="765133"/>
    <lineage>
        <taxon>Eukaryota</taxon>
        <taxon>Metazoa</taxon>
        <taxon>Ecdysozoa</taxon>
        <taxon>Arthropoda</taxon>
        <taxon>Hexapoda</taxon>
        <taxon>Insecta</taxon>
        <taxon>Pterygota</taxon>
        <taxon>Neoptera</taxon>
        <taxon>Endopterygota</taxon>
        <taxon>Lepidoptera</taxon>
        <taxon>Glossata</taxon>
        <taxon>Ditrysia</taxon>
        <taxon>Bombycoidea</taxon>
        <taxon>Lasiocampidae</taxon>
        <taxon>Dendrolimus</taxon>
    </lineage>
</organism>
<name>A0ACC1CGN3_9NEOP</name>